<sequence>MDEEIPQVQISEMRSSEMKICDLKELLTRPNLHTSVSFIILLALLHMLLRRLLCIIRLRHPRMQPTTFHPTHILTLRPPEKAFRSLDRKTLDIDSRYQHVRPLATGCEGEARLYKDLHSGDLVVIKTFFWTTRQMVIPESLDINPPSAPSKWWLGPFVGSGKSTWSKHKWGKWPVEIPATLLYSRGEVEKERYITALDYFFLEGGQFRGGGWRLVTPFFERGTVEDLAGLIRHLDMRPEVLDELFRGRFAGCHDDVKPDNIFLSRQNSWVLSDLGNLRHFSHPYHSQKPFRSDPRLADTHRALKSYMTFLREASGCRRWFDSEFYRKRTPWSRLYWDWCGDMVPAEEFNVAGLADEWRTEEVEGKVEVMREEMKAWTEGMGQRPRWWRGGSNGCIGSGDSKKGGGGESVRSVEERSERAELAIERMIDVELCCVSVRCMRLLEMMILK</sequence>
<evidence type="ECO:0000313" key="2">
    <source>
        <dbReference type="EMBL" id="RPA98685.1"/>
    </source>
</evidence>
<keyword evidence="3" id="KW-1185">Reference proteome</keyword>
<evidence type="ECO:0000313" key="3">
    <source>
        <dbReference type="Proteomes" id="UP000276215"/>
    </source>
</evidence>
<dbReference type="AlphaFoldDB" id="A0A3N4JKB1"/>
<gene>
    <name evidence="2" type="ORF">L873DRAFT_1844018</name>
</gene>
<dbReference type="OrthoDB" id="5337378at2759"/>
<reference evidence="2 3" key="1">
    <citation type="journal article" date="2018" name="Nat. Ecol. Evol.">
        <title>Pezizomycetes genomes reveal the molecular basis of ectomycorrhizal truffle lifestyle.</title>
        <authorList>
            <person name="Murat C."/>
            <person name="Payen T."/>
            <person name="Noel B."/>
            <person name="Kuo A."/>
            <person name="Morin E."/>
            <person name="Chen J."/>
            <person name="Kohler A."/>
            <person name="Krizsan K."/>
            <person name="Balestrini R."/>
            <person name="Da Silva C."/>
            <person name="Montanini B."/>
            <person name="Hainaut M."/>
            <person name="Levati E."/>
            <person name="Barry K.W."/>
            <person name="Belfiori B."/>
            <person name="Cichocki N."/>
            <person name="Clum A."/>
            <person name="Dockter R.B."/>
            <person name="Fauchery L."/>
            <person name="Guy J."/>
            <person name="Iotti M."/>
            <person name="Le Tacon F."/>
            <person name="Lindquist E.A."/>
            <person name="Lipzen A."/>
            <person name="Malagnac F."/>
            <person name="Mello A."/>
            <person name="Molinier V."/>
            <person name="Miyauchi S."/>
            <person name="Poulain J."/>
            <person name="Riccioni C."/>
            <person name="Rubini A."/>
            <person name="Sitrit Y."/>
            <person name="Splivallo R."/>
            <person name="Traeger S."/>
            <person name="Wang M."/>
            <person name="Zifcakova L."/>
            <person name="Wipf D."/>
            <person name="Zambonelli A."/>
            <person name="Paolocci F."/>
            <person name="Nowrousian M."/>
            <person name="Ottonello S."/>
            <person name="Baldrian P."/>
            <person name="Spatafora J.W."/>
            <person name="Henrissat B."/>
            <person name="Nagy L.G."/>
            <person name="Aury J.M."/>
            <person name="Wincker P."/>
            <person name="Grigoriev I.V."/>
            <person name="Bonfante P."/>
            <person name="Martin F.M."/>
        </authorList>
    </citation>
    <scope>NUCLEOTIDE SEQUENCE [LARGE SCALE GENOMIC DNA]</scope>
    <source>
        <strain evidence="2 3">120613-1</strain>
    </source>
</reference>
<dbReference type="STRING" id="1336337.A0A3N4JKB1"/>
<accession>A0A3N4JKB1</accession>
<feature type="compositionally biased region" description="Basic and acidic residues" evidence="1">
    <location>
        <begin position="399"/>
        <end position="412"/>
    </location>
</feature>
<evidence type="ECO:0000256" key="1">
    <source>
        <dbReference type="SAM" id="MobiDB-lite"/>
    </source>
</evidence>
<dbReference type="Proteomes" id="UP000276215">
    <property type="component" value="Unassembled WGS sequence"/>
</dbReference>
<organism evidence="2 3">
    <name type="scientific">Choiromyces venosus 120613-1</name>
    <dbReference type="NCBI Taxonomy" id="1336337"/>
    <lineage>
        <taxon>Eukaryota</taxon>
        <taxon>Fungi</taxon>
        <taxon>Dikarya</taxon>
        <taxon>Ascomycota</taxon>
        <taxon>Pezizomycotina</taxon>
        <taxon>Pezizomycetes</taxon>
        <taxon>Pezizales</taxon>
        <taxon>Tuberaceae</taxon>
        <taxon>Choiromyces</taxon>
    </lineage>
</organism>
<dbReference type="SUPFAM" id="SSF56112">
    <property type="entry name" value="Protein kinase-like (PK-like)"/>
    <property type="match status" value="1"/>
</dbReference>
<dbReference type="InterPro" id="IPR011009">
    <property type="entry name" value="Kinase-like_dom_sf"/>
</dbReference>
<dbReference type="EMBL" id="ML120393">
    <property type="protein sequence ID" value="RPA98685.1"/>
    <property type="molecule type" value="Genomic_DNA"/>
</dbReference>
<protein>
    <recommendedName>
        <fullName evidence="4">Protein kinase domain-containing protein</fullName>
    </recommendedName>
</protein>
<proteinExistence type="predicted"/>
<evidence type="ECO:0008006" key="4">
    <source>
        <dbReference type="Google" id="ProtNLM"/>
    </source>
</evidence>
<name>A0A3N4JKB1_9PEZI</name>
<feature type="region of interest" description="Disordered" evidence="1">
    <location>
        <begin position="393"/>
        <end position="412"/>
    </location>
</feature>